<evidence type="ECO:0000313" key="3">
    <source>
        <dbReference type="EMBL" id="RZC42632.1"/>
    </source>
</evidence>
<dbReference type="Pfam" id="PF01585">
    <property type="entry name" value="G-patch"/>
    <property type="match status" value="1"/>
</dbReference>
<feature type="region of interest" description="Disordered" evidence="1">
    <location>
        <begin position="192"/>
        <end position="430"/>
    </location>
</feature>
<dbReference type="InterPro" id="IPR050656">
    <property type="entry name" value="PINX1"/>
</dbReference>
<feature type="region of interest" description="Disordered" evidence="1">
    <location>
        <begin position="141"/>
        <end position="167"/>
    </location>
</feature>
<dbReference type="SMART" id="SM00443">
    <property type="entry name" value="G_patch"/>
    <property type="match status" value="1"/>
</dbReference>
<protein>
    <submittedName>
        <fullName evidence="3">PIN2/TERF1-interacting telomerase inhibitor 1-like</fullName>
    </submittedName>
</protein>
<evidence type="ECO:0000313" key="4">
    <source>
        <dbReference type="Proteomes" id="UP000292052"/>
    </source>
</evidence>
<evidence type="ECO:0000256" key="1">
    <source>
        <dbReference type="SAM" id="MobiDB-lite"/>
    </source>
</evidence>
<feature type="region of interest" description="Disordered" evidence="1">
    <location>
        <begin position="525"/>
        <end position="549"/>
    </location>
</feature>
<proteinExistence type="predicted"/>
<feature type="compositionally biased region" description="Basic and acidic residues" evidence="1">
    <location>
        <begin position="618"/>
        <end position="635"/>
    </location>
</feature>
<comment type="caution">
    <text evidence="3">The sequence shown here is derived from an EMBL/GenBank/DDBJ whole genome shotgun (WGS) entry which is preliminary data.</text>
</comment>
<dbReference type="GO" id="GO:0003676">
    <property type="term" value="F:nucleic acid binding"/>
    <property type="evidence" value="ECO:0007669"/>
    <property type="project" value="InterPro"/>
</dbReference>
<keyword evidence="4" id="KW-1185">Reference proteome</keyword>
<accession>A0A482WBP5</accession>
<dbReference type="AlphaFoldDB" id="A0A482WBP5"/>
<organism evidence="3 4">
    <name type="scientific">Asbolus verrucosus</name>
    <name type="common">Desert ironclad beetle</name>
    <dbReference type="NCBI Taxonomy" id="1661398"/>
    <lineage>
        <taxon>Eukaryota</taxon>
        <taxon>Metazoa</taxon>
        <taxon>Ecdysozoa</taxon>
        <taxon>Arthropoda</taxon>
        <taxon>Hexapoda</taxon>
        <taxon>Insecta</taxon>
        <taxon>Pterygota</taxon>
        <taxon>Neoptera</taxon>
        <taxon>Endopterygota</taxon>
        <taxon>Coleoptera</taxon>
        <taxon>Polyphaga</taxon>
        <taxon>Cucujiformia</taxon>
        <taxon>Tenebrionidae</taxon>
        <taxon>Pimeliinae</taxon>
        <taxon>Asbolus</taxon>
    </lineage>
</organism>
<dbReference type="InterPro" id="IPR000467">
    <property type="entry name" value="G_patch_dom"/>
</dbReference>
<gene>
    <name evidence="3" type="ORF">BDFB_009632</name>
</gene>
<dbReference type="Proteomes" id="UP000292052">
    <property type="component" value="Unassembled WGS sequence"/>
</dbReference>
<dbReference type="GO" id="GO:0010521">
    <property type="term" value="F:telomerase inhibitor activity"/>
    <property type="evidence" value="ECO:0007669"/>
    <property type="project" value="TreeGrafter"/>
</dbReference>
<dbReference type="PANTHER" id="PTHR23149:SF27">
    <property type="entry name" value="PIN2_TERF1-INTERACTING TELOMERASE INHIBITOR 1"/>
    <property type="match status" value="1"/>
</dbReference>
<feature type="compositionally biased region" description="Basic and acidic residues" evidence="1">
    <location>
        <begin position="326"/>
        <end position="340"/>
    </location>
</feature>
<dbReference type="EMBL" id="QDEB01006492">
    <property type="protein sequence ID" value="RZC42632.1"/>
    <property type="molecule type" value="Genomic_DNA"/>
</dbReference>
<feature type="domain" description="G-patch" evidence="2">
    <location>
        <begin position="26"/>
        <end position="72"/>
    </location>
</feature>
<feature type="compositionally biased region" description="Basic and acidic residues" evidence="1">
    <location>
        <begin position="143"/>
        <end position="165"/>
    </location>
</feature>
<feature type="compositionally biased region" description="Basic and acidic residues" evidence="1">
    <location>
        <begin position="276"/>
        <end position="286"/>
    </location>
</feature>
<feature type="compositionally biased region" description="Basic and acidic residues" evidence="1">
    <location>
        <begin position="303"/>
        <end position="315"/>
    </location>
</feature>
<sequence length="754" mass="86374">MSMLAERKIKQKWSLNPRGKAWSEDSSKLGQKLLEKMGWSRGKGLGAKEDGIVDHVKVSYKNDSKGMGYKDTNDQWTEHDSNFNALLQSLSGKTENENDIKISSLEEKSQKSKVRVHYKKFTRGKDLSRCSEKDLANIFGKRSLKETPAKGEEPEENKESTDDGFTHNAGSMVDYFKKKLPNFGKNNGYMVGSNGVLKKDTDSEEETAYSGFGFKSPETKKRKSSGELSNGTPKKVKCDDEDQVGLSNPAFNPLFNRVEVQKHILNTIKEEDSEEVEKKAKTEEQGKKKKRSRDVGDSVDENVEMKRKKENKENDALAIDNPNFDEDSRNSHIHENSEVKMKKKKKKENRITVDNAVFNENDYEDSNVSEDCEVKRKKKKKDKTHDYSALDNPNFNEDDCQDSYVNEGFEVKRKKKKKNKTNGGLALDNQNFNDNVCQVSYVNEDFEVKRKKNKKNTTNDSLALDNPNFNEDDCQNSYVNNDFEVKRDKNKKNKTNDSLALDNPNFNEDDCQDSYVNDDFEVKRKKNKKNKTNDSLALDNPNFNENDCQNNYVNDDFEVKRKKKKKKMNDGLALDNPNFDNSPDGQCPNGYVDQNFEIKRNEDVDNFTVDNSSFNESSETKEKRKKNKDKEKEESLSACDNTNLSVLNFDLILNVTSTPSIPKTNSTPIIENGSKQSSVKRRKSVRFSNVTEERIIPNNEDIAHRDELFDINTRVIASSVKDHLDGNIDEISKKIDCFQAEIENDINEAKDCQY</sequence>
<feature type="region of interest" description="Disordered" evidence="1">
    <location>
        <begin position="607"/>
        <end position="636"/>
    </location>
</feature>
<name>A0A482WBP5_ASBVE</name>
<feature type="region of interest" description="Disordered" evidence="1">
    <location>
        <begin position="451"/>
        <end position="475"/>
    </location>
</feature>
<dbReference type="PANTHER" id="PTHR23149">
    <property type="entry name" value="G PATCH DOMAIN CONTAINING PROTEIN"/>
    <property type="match status" value="1"/>
</dbReference>
<evidence type="ECO:0000259" key="2">
    <source>
        <dbReference type="PROSITE" id="PS50174"/>
    </source>
</evidence>
<feature type="compositionally biased region" description="Acidic residues" evidence="1">
    <location>
        <begin position="361"/>
        <end position="371"/>
    </location>
</feature>
<feature type="non-terminal residue" evidence="3">
    <location>
        <position position="754"/>
    </location>
</feature>
<dbReference type="GO" id="GO:0005730">
    <property type="term" value="C:nucleolus"/>
    <property type="evidence" value="ECO:0007669"/>
    <property type="project" value="TreeGrafter"/>
</dbReference>
<dbReference type="STRING" id="1661398.A0A482WBP5"/>
<reference evidence="3 4" key="1">
    <citation type="submission" date="2017-03" db="EMBL/GenBank/DDBJ databases">
        <title>Genome of the blue death feigning beetle - Asbolus verrucosus.</title>
        <authorList>
            <person name="Rider S.D."/>
        </authorList>
    </citation>
    <scope>NUCLEOTIDE SEQUENCE [LARGE SCALE GENOMIC DNA]</scope>
    <source>
        <strain evidence="3">Butters</strain>
        <tissue evidence="3">Head and leg muscle</tissue>
    </source>
</reference>
<dbReference type="PROSITE" id="PS50174">
    <property type="entry name" value="G_PATCH"/>
    <property type="match status" value="1"/>
</dbReference>
<dbReference type="OrthoDB" id="29523at2759"/>
<feature type="region of interest" description="Disordered" evidence="1">
    <location>
        <begin position="489"/>
        <end position="512"/>
    </location>
</feature>
<feature type="region of interest" description="Disordered" evidence="1">
    <location>
        <begin position="568"/>
        <end position="592"/>
    </location>
</feature>